<dbReference type="CDD" id="cd06261">
    <property type="entry name" value="TM_PBP2"/>
    <property type="match status" value="1"/>
</dbReference>
<feature type="transmembrane region" description="Helical" evidence="7">
    <location>
        <begin position="314"/>
        <end position="337"/>
    </location>
</feature>
<feature type="domain" description="ABC transmembrane type-1" evidence="8">
    <location>
        <begin position="118"/>
        <end position="333"/>
    </location>
</feature>
<comment type="subcellular location">
    <subcellularLocation>
        <location evidence="1 7">Cell membrane</location>
        <topology evidence="1 7">Multi-pass membrane protein</topology>
    </subcellularLocation>
</comment>
<dbReference type="InterPro" id="IPR000515">
    <property type="entry name" value="MetI-like"/>
</dbReference>
<dbReference type="PANTHER" id="PTHR43376:SF1">
    <property type="entry name" value="OLIGOPEPTIDE TRANSPORT SYSTEM PERMEASE PROTEIN"/>
    <property type="match status" value="1"/>
</dbReference>
<protein>
    <submittedName>
        <fullName evidence="9">Peptide/nickel transport system permease protein</fullName>
    </submittedName>
</protein>
<dbReference type="PROSITE" id="PS50928">
    <property type="entry name" value="ABC_TM1"/>
    <property type="match status" value="1"/>
</dbReference>
<evidence type="ECO:0000256" key="7">
    <source>
        <dbReference type="RuleBase" id="RU363032"/>
    </source>
</evidence>
<dbReference type="GO" id="GO:0055085">
    <property type="term" value="P:transmembrane transport"/>
    <property type="evidence" value="ECO:0007669"/>
    <property type="project" value="InterPro"/>
</dbReference>
<feature type="transmembrane region" description="Helical" evidence="7">
    <location>
        <begin position="31"/>
        <end position="52"/>
    </location>
</feature>
<name>A0A2T0Q9P5_9ACTN</name>
<keyword evidence="10" id="KW-1185">Reference proteome</keyword>
<proteinExistence type="inferred from homology"/>
<organism evidence="9 10">
    <name type="scientific">Allonocardiopsis opalescens</name>
    <dbReference type="NCBI Taxonomy" id="1144618"/>
    <lineage>
        <taxon>Bacteria</taxon>
        <taxon>Bacillati</taxon>
        <taxon>Actinomycetota</taxon>
        <taxon>Actinomycetes</taxon>
        <taxon>Streptosporangiales</taxon>
        <taxon>Allonocardiopsis</taxon>
    </lineage>
</organism>
<dbReference type="Proteomes" id="UP000237846">
    <property type="component" value="Unassembled WGS sequence"/>
</dbReference>
<accession>A0A2T0Q9P5</accession>
<keyword evidence="6 7" id="KW-0472">Membrane</keyword>
<evidence type="ECO:0000256" key="1">
    <source>
        <dbReference type="ARBA" id="ARBA00004651"/>
    </source>
</evidence>
<keyword evidence="2 7" id="KW-0813">Transport</keyword>
<dbReference type="Pfam" id="PF19300">
    <property type="entry name" value="BPD_transp_1_N"/>
    <property type="match status" value="1"/>
</dbReference>
<sequence>MAQETTTRPPAPADARGGGFGGTGRYLAGRLASAAASLLAVIVSAFFLFRVLPGDPVRAMTHGRAVSREQLEALRAEYGLDQPLWRQFADYLFGMLSGDFGTSYQYRVPVTELIAQRLAPTLLLVGTATLIAAALGLWLGTRAAWYRGGVGDRVNTGVALTLWSVPTFWLGLLLIVVFASGAGPLPSGLFPTGGMISPQAPDGIGAALDVLHHMVLPVTTFVAVVYAQYLMVMRSSLLDEMGSDYLVTARAKGLRDDLVRRRHAVRNALLPTVTLIFVNLGQVVAGTILVETVFSWPGLGSLFYEALGVPDLPMVQAMFVFFSASVILMNLIADLLYPLLDPRVGR</sequence>
<dbReference type="InterPro" id="IPR045621">
    <property type="entry name" value="BPD_transp_1_N"/>
</dbReference>
<comment type="caution">
    <text evidence="9">The sequence shown here is derived from an EMBL/GenBank/DDBJ whole genome shotgun (WGS) entry which is preliminary data.</text>
</comment>
<comment type="similarity">
    <text evidence="7">Belongs to the binding-protein-dependent transport system permease family.</text>
</comment>
<evidence type="ECO:0000256" key="5">
    <source>
        <dbReference type="ARBA" id="ARBA00022989"/>
    </source>
</evidence>
<dbReference type="OrthoDB" id="9778910at2"/>
<feature type="transmembrane region" description="Helical" evidence="7">
    <location>
        <begin position="160"/>
        <end position="182"/>
    </location>
</feature>
<evidence type="ECO:0000256" key="2">
    <source>
        <dbReference type="ARBA" id="ARBA00022448"/>
    </source>
</evidence>
<dbReference type="PANTHER" id="PTHR43376">
    <property type="entry name" value="OLIGOPEPTIDE TRANSPORT SYSTEM PERMEASE PROTEIN"/>
    <property type="match status" value="1"/>
</dbReference>
<dbReference type="Gene3D" id="1.10.3720.10">
    <property type="entry name" value="MetI-like"/>
    <property type="match status" value="1"/>
</dbReference>
<evidence type="ECO:0000256" key="3">
    <source>
        <dbReference type="ARBA" id="ARBA00022475"/>
    </source>
</evidence>
<evidence type="ECO:0000313" key="9">
    <source>
        <dbReference type="EMBL" id="PRY00532.1"/>
    </source>
</evidence>
<feature type="transmembrane region" description="Helical" evidence="7">
    <location>
        <begin position="118"/>
        <end position="139"/>
    </location>
</feature>
<evidence type="ECO:0000256" key="4">
    <source>
        <dbReference type="ARBA" id="ARBA00022692"/>
    </source>
</evidence>
<keyword evidence="3" id="KW-1003">Cell membrane</keyword>
<gene>
    <name evidence="9" type="ORF">CLV72_102163</name>
</gene>
<keyword evidence="4 7" id="KW-0812">Transmembrane</keyword>
<dbReference type="InterPro" id="IPR035906">
    <property type="entry name" value="MetI-like_sf"/>
</dbReference>
<keyword evidence="5 7" id="KW-1133">Transmembrane helix</keyword>
<feature type="transmembrane region" description="Helical" evidence="7">
    <location>
        <begin position="268"/>
        <end position="294"/>
    </location>
</feature>
<feature type="transmembrane region" description="Helical" evidence="7">
    <location>
        <begin position="210"/>
        <end position="232"/>
    </location>
</feature>
<dbReference type="EMBL" id="PVZC01000002">
    <property type="protein sequence ID" value="PRY00532.1"/>
    <property type="molecule type" value="Genomic_DNA"/>
</dbReference>
<dbReference type="Pfam" id="PF00528">
    <property type="entry name" value="BPD_transp_1"/>
    <property type="match status" value="1"/>
</dbReference>
<dbReference type="RefSeq" id="WP_106242047.1">
    <property type="nucleotide sequence ID" value="NZ_PVZC01000002.1"/>
</dbReference>
<dbReference type="GO" id="GO:0005886">
    <property type="term" value="C:plasma membrane"/>
    <property type="evidence" value="ECO:0007669"/>
    <property type="project" value="UniProtKB-SubCell"/>
</dbReference>
<evidence type="ECO:0000313" key="10">
    <source>
        <dbReference type="Proteomes" id="UP000237846"/>
    </source>
</evidence>
<evidence type="ECO:0000256" key="6">
    <source>
        <dbReference type="ARBA" id="ARBA00023136"/>
    </source>
</evidence>
<dbReference type="AlphaFoldDB" id="A0A2T0Q9P5"/>
<dbReference type="SUPFAM" id="SSF161098">
    <property type="entry name" value="MetI-like"/>
    <property type="match status" value="1"/>
</dbReference>
<evidence type="ECO:0000259" key="8">
    <source>
        <dbReference type="PROSITE" id="PS50928"/>
    </source>
</evidence>
<reference evidence="9 10" key="1">
    <citation type="submission" date="2018-03" db="EMBL/GenBank/DDBJ databases">
        <title>Genomic Encyclopedia of Archaeal and Bacterial Type Strains, Phase II (KMG-II): from individual species to whole genera.</title>
        <authorList>
            <person name="Goeker M."/>
        </authorList>
    </citation>
    <scope>NUCLEOTIDE SEQUENCE [LARGE SCALE GENOMIC DNA]</scope>
    <source>
        <strain evidence="9 10">DSM 45601</strain>
    </source>
</reference>